<dbReference type="PANTHER" id="PTHR30023:SF0">
    <property type="entry name" value="PENICILLIN-SENSITIVE CARBOXYPEPTIDASE A"/>
    <property type="match status" value="1"/>
</dbReference>
<accession>A0A850RBL0</accession>
<sequence>MLSGARQPQPLTQMTAHRPHRLVLIAALWLGLAHTALADDPVAQVRSLPQASLLVKERGHDRIAYQAEAARIPASTMKLLTAYAALETWGRDHRFHTDVFQDASGWLWVKGAADPYLVSEELDRLVAALKQQGVRRAAGIGLDDSLFDPDVEIAGRSSSSNPYDAPVTALAANFNTLNLIREGERIRSAEPQTPLTATGERLGRSGPAGKQRINLREREIALRYFGELLAAKLRAAGIEVGDQQRIAPTPSDAKRLLRHANSRTLAEMVAPMLEYSSNFVANALFLRLAAPDGQGRISMTQAKRAMTDFAQRRFGWTAFKIDDGAGLSRANRLSPRQLVELLDAFAPYRDLMPQQDDDPNVLAKTGTLRGISSYAGYVRRGGAWEPFALLIEQPVAYDLRRRVASQLAR</sequence>
<protein>
    <submittedName>
        <fullName evidence="4">D-alanyl-D-alanine carboxypeptidase</fullName>
    </submittedName>
</protein>
<dbReference type="InterPro" id="IPR012338">
    <property type="entry name" value="Beta-lactam/transpept-like"/>
</dbReference>
<dbReference type="PANTHER" id="PTHR30023">
    <property type="entry name" value="D-ALANYL-D-ALANINE CARBOXYPEPTIDASE"/>
    <property type="match status" value="1"/>
</dbReference>
<evidence type="ECO:0000256" key="2">
    <source>
        <dbReference type="ARBA" id="ARBA00022801"/>
    </source>
</evidence>
<evidence type="ECO:0000256" key="1">
    <source>
        <dbReference type="ARBA" id="ARBA00006096"/>
    </source>
</evidence>
<keyword evidence="2" id="KW-0378">Hydrolase</keyword>
<dbReference type="InterPro" id="IPR000667">
    <property type="entry name" value="Peptidase_S13"/>
</dbReference>
<keyword evidence="4" id="KW-0645">Protease</keyword>
<organism evidence="4 5">
    <name type="scientific">Allochromatium humboldtianum</name>
    <dbReference type="NCBI Taxonomy" id="504901"/>
    <lineage>
        <taxon>Bacteria</taxon>
        <taxon>Pseudomonadati</taxon>
        <taxon>Pseudomonadota</taxon>
        <taxon>Gammaproteobacteria</taxon>
        <taxon>Chromatiales</taxon>
        <taxon>Chromatiaceae</taxon>
        <taxon>Allochromatium</taxon>
    </lineage>
</organism>
<name>A0A850RBL0_9GAMM</name>
<dbReference type="Pfam" id="PF02113">
    <property type="entry name" value="Peptidase_S13"/>
    <property type="match status" value="2"/>
</dbReference>
<dbReference type="GO" id="GO:0000270">
    <property type="term" value="P:peptidoglycan metabolic process"/>
    <property type="evidence" value="ECO:0007669"/>
    <property type="project" value="TreeGrafter"/>
</dbReference>
<dbReference type="Gene3D" id="3.50.80.20">
    <property type="entry name" value="D-Ala-D-Ala carboxypeptidase C, peptidase S13"/>
    <property type="match status" value="1"/>
</dbReference>
<keyword evidence="4" id="KW-0121">Carboxypeptidase</keyword>
<keyword evidence="5" id="KW-1185">Reference proteome</keyword>
<proteinExistence type="inferred from homology"/>
<evidence type="ECO:0000256" key="3">
    <source>
        <dbReference type="SAM" id="MobiDB-lite"/>
    </source>
</evidence>
<dbReference type="SUPFAM" id="SSF56601">
    <property type="entry name" value="beta-lactamase/transpeptidase-like"/>
    <property type="match status" value="1"/>
</dbReference>
<dbReference type="AlphaFoldDB" id="A0A850RBL0"/>
<comment type="caution">
    <text evidence="4">The sequence shown here is derived from an EMBL/GenBank/DDBJ whole genome shotgun (WGS) entry which is preliminary data.</text>
</comment>
<gene>
    <name evidence="4" type="ORF">HW932_05135</name>
</gene>
<evidence type="ECO:0000313" key="4">
    <source>
        <dbReference type="EMBL" id="NVZ08642.1"/>
    </source>
</evidence>
<comment type="similarity">
    <text evidence="1">Belongs to the peptidase S13 family.</text>
</comment>
<dbReference type="GO" id="GO:0004185">
    <property type="term" value="F:serine-type carboxypeptidase activity"/>
    <property type="evidence" value="ECO:0007669"/>
    <property type="project" value="InterPro"/>
</dbReference>
<evidence type="ECO:0000313" key="5">
    <source>
        <dbReference type="Proteomes" id="UP000592294"/>
    </source>
</evidence>
<dbReference type="Proteomes" id="UP000592294">
    <property type="component" value="Unassembled WGS sequence"/>
</dbReference>
<dbReference type="PRINTS" id="PR00922">
    <property type="entry name" value="DADACBPTASE3"/>
</dbReference>
<dbReference type="RefSeq" id="WP_176975428.1">
    <property type="nucleotide sequence ID" value="NZ_JABZEO010000003.1"/>
</dbReference>
<dbReference type="GO" id="GO:0006508">
    <property type="term" value="P:proteolysis"/>
    <property type="evidence" value="ECO:0007669"/>
    <property type="project" value="InterPro"/>
</dbReference>
<feature type="region of interest" description="Disordered" evidence="3">
    <location>
        <begin position="190"/>
        <end position="210"/>
    </location>
</feature>
<dbReference type="EMBL" id="JABZEO010000003">
    <property type="protein sequence ID" value="NVZ08642.1"/>
    <property type="molecule type" value="Genomic_DNA"/>
</dbReference>
<dbReference type="Gene3D" id="3.40.710.10">
    <property type="entry name" value="DD-peptidase/beta-lactamase superfamily"/>
    <property type="match status" value="2"/>
</dbReference>
<reference evidence="4 5" key="1">
    <citation type="submission" date="2020-06" db="EMBL/GenBank/DDBJ databases">
        <title>Whole-genome sequence of Allochromatium humboldtianum DSM 21881, type strain.</title>
        <authorList>
            <person name="Kyndt J.A."/>
            <person name="Meyer T.E."/>
        </authorList>
    </citation>
    <scope>NUCLEOTIDE SEQUENCE [LARGE SCALE GENOMIC DNA]</scope>
    <source>
        <strain evidence="4 5">DSM 21881</strain>
    </source>
</reference>